<gene>
    <name evidence="1" type="ORF">HZA66_03415</name>
</gene>
<protein>
    <submittedName>
        <fullName evidence="1">Uncharacterized protein</fullName>
    </submittedName>
</protein>
<dbReference type="AlphaFoldDB" id="A0A933W0M3"/>
<organism evidence="1 2">
    <name type="scientific">Rhodopseudomonas palustris</name>
    <dbReference type="NCBI Taxonomy" id="1076"/>
    <lineage>
        <taxon>Bacteria</taxon>
        <taxon>Pseudomonadati</taxon>
        <taxon>Pseudomonadota</taxon>
        <taxon>Alphaproteobacteria</taxon>
        <taxon>Hyphomicrobiales</taxon>
        <taxon>Nitrobacteraceae</taxon>
        <taxon>Rhodopseudomonas</taxon>
    </lineage>
</organism>
<evidence type="ECO:0000313" key="1">
    <source>
        <dbReference type="EMBL" id="MBI5128468.1"/>
    </source>
</evidence>
<name>A0A933W0M3_RHOPL</name>
<dbReference type="Proteomes" id="UP000782519">
    <property type="component" value="Unassembled WGS sequence"/>
</dbReference>
<accession>A0A933W0M3</accession>
<dbReference type="EMBL" id="JACRJB010000010">
    <property type="protein sequence ID" value="MBI5128468.1"/>
    <property type="molecule type" value="Genomic_DNA"/>
</dbReference>
<evidence type="ECO:0000313" key="2">
    <source>
        <dbReference type="Proteomes" id="UP000782519"/>
    </source>
</evidence>
<comment type="caution">
    <text evidence="1">The sequence shown here is derived from an EMBL/GenBank/DDBJ whole genome shotgun (WGS) entry which is preliminary data.</text>
</comment>
<proteinExistence type="predicted"/>
<sequence length="300" mass="33180">MNPLAPTVIVPYSGNSAFCEVALRAAAAAGFVTVDLNDLAEFSSNEWELFAGGYSHSSLNSVAFEMLCFKRYFRVKAFAERARIESFIMIDTDVMLFPAALSQAEALFERMKSDRCVALLSVVVRPKEFWHASPHCSFWTFAGLEQFVAYLLNLSSCPEAMSDLVASNRSLRNYTGFSDMVALGAWMNANSLVRSILDVPSAGLWDHNITMSAQNSRRYVSSFGSKVVLVLGDGRPLAFEWSGWRPKATTVNNLHLQGKAKLAMRLIDQKKTVAANLLLAVLGLAKWVRQLFRSAQRAAS</sequence>
<reference evidence="1" key="1">
    <citation type="submission" date="2020-07" db="EMBL/GenBank/DDBJ databases">
        <title>Huge and variable diversity of episymbiotic CPR bacteria and DPANN archaea in groundwater ecosystems.</title>
        <authorList>
            <person name="He C.Y."/>
            <person name="Keren R."/>
            <person name="Whittaker M."/>
            <person name="Farag I.F."/>
            <person name="Doudna J."/>
            <person name="Cate J.H.D."/>
            <person name="Banfield J.F."/>
        </authorList>
    </citation>
    <scope>NUCLEOTIDE SEQUENCE</scope>
    <source>
        <strain evidence="1">NC_groundwater_1818_Pr3_B-0.1um_66_35</strain>
    </source>
</reference>